<reference evidence="1" key="1">
    <citation type="submission" date="2021-02" db="EMBL/GenBank/DDBJ databases">
        <authorList>
            <person name="Steward A R."/>
        </authorList>
    </citation>
    <scope>NUCLEOTIDE SEQUENCE</scope>
</reference>
<dbReference type="Proteomes" id="UP000663880">
    <property type="component" value="Unassembled WGS sequence"/>
</dbReference>
<evidence type="ECO:0000313" key="1">
    <source>
        <dbReference type="EMBL" id="CAF4935886.1"/>
    </source>
</evidence>
<evidence type="ECO:0000313" key="2">
    <source>
        <dbReference type="Proteomes" id="UP000663880"/>
    </source>
</evidence>
<protein>
    <submittedName>
        <fullName evidence="1">Uncharacterized protein</fullName>
    </submittedName>
</protein>
<name>A0A821XB95_9NEOP</name>
<comment type="caution">
    <text evidence="1">The sequence shown here is derived from an EMBL/GenBank/DDBJ whole genome shotgun (WGS) entry which is preliminary data.</text>
</comment>
<organism evidence="1 2">
    <name type="scientific">Pieris macdunnoughi</name>
    <dbReference type="NCBI Taxonomy" id="345717"/>
    <lineage>
        <taxon>Eukaryota</taxon>
        <taxon>Metazoa</taxon>
        <taxon>Ecdysozoa</taxon>
        <taxon>Arthropoda</taxon>
        <taxon>Hexapoda</taxon>
        <taxon>Insecta</taxon>
        <taxon>Pterygota</taxon>
        <taxon>Neoptera</taxon>
        <taxon>Endopterygota</taxon>
        <taxon>Lepidoptera</taxon>
        <taxon>Glossata</taxon>
        <taxon>Ditrysia</taxon>
        <taxon>Papilionoidea</taxon>
        <taxon>Pieridae</taxon>
        <taxon>Pierinae</taxon>
        <taxon>Pieris</taxon>
    </lineage>
</organism>
<dbReference type="OrthoDB" id="7489845at2759"/>
<gene>
    <name evidence="1" type="ORF">PMACD_LOCUS14260</name>
</gene>
<dbReference type="AlphaFoldDB" id="A0A821XB95"/>
<keyword evidence="2" id="KW-1185">Reference proteome</keyword>
<proteinExistence type="predicted"/>
<accession>A0A821XB95</accession>
<sequence length="123" mass="14047">MLSDGVDVAGVGQSLWNWFRFLYVSDVLRLPARTTPRNGLNVARAGQTLNLKSDQKLCRSLEITKWTGPTGQRCIGRRKKRWTVDVTELAGTNWKNVAQDKEEKWKIMEEGFTLKGAIQIPYH</sequence>
<dbReference type="EMBL" id="CAJOBZ010000064">
    <property type="protein sequence ID" value="CAF4935886.1"/>
    <property type="molecule type" value="Genomic_DNA"/>
</dbReference>